<reference evidence="1 2" key="2">
    <citation type="journal article" date="2019" name="G3 (Bethesda)">
        <title>Hybrid Assembly of the Genome of the Entomopathogenic Nematode Steinernema carpocapsae Identifies the X-Chromosome.</title>
        <authorList>
            <person name="Serra L."/>
            <person name="Macchietto M."/>
            <person name="Macias-Munoz A."/>
            <person name="McGill C.J."/>
            <person name="Rodriguez I.M."/>
            <person name="Rodriguez B."/>
            <person name="Murad R."/>
            <person name="Mortazavi A."/>
        </authorList>
    </citation>
    <scope>NUCLEOTIDE SEQUENCE [LARGE SCALE GENOMIC DNA]</scope>
    <source>
        <strain evidence="1 2">ALL</strain>
    </source>
</reference>
<organism evidence="1 2">
    <name type="scientific">Steinernema carpocapsae</name>
    <name type="common">Entomopathogenic nematode</name>
    <dbReference type="NCBI Taxonomy" id="34508"/>
    <lineage>
        <taxon>Eukaryota</taxon>
        <taxon>Metazoa</taxon>
        <taxon>Ecdysozoa</taxon>
        <taxon>Nematoda</taxon>
        <taxon>Chromadorea</taxon>
        <taxon>Rhabditida</taxon>
        <taxon>Tylenchina</taxon>
        <taxon>Panagrolaimomorpha</taxon>
        <taxon>Strongyloidoidea</taxon>
        <taxon>Steinernematidae</taxon>
        <taxon>Steinernema</taxon>
    </lineage>
</organism>
<dbReference type="Proteomes" id="UP000298663">
    <property type="component" value="Unassembled WGS sequence"/>
</dbReference>
<name>A0A4U5M844_STECR</name>
<evidence type="ECO:0000313" key="2">
    <source>
        <dbReference type="Proteomes" id="UP000298663"/>
    </source>
</evidence>
<protein>
    <submittedName>
        <fullName evidence="1">Uncharacterized protein</fullName>
    </submittedName>
</protein>
<reference evidence="1 2" key="1">
    <citation type="journal article" date="2015" name="Genome Biol.">
        <title>Comparative genomics of Steinernema reveals deeply conserved gene regulatory networks.</title>
        <authorList>
            <person name="Dillman A.R."/>
            <person name="Macchietto M."/>
            <person name="Porter C.F."/>
            <person name="Rogers A."/>
            <person name="Williams B."/>
            <person name="Antoshechkin I."/>
            <person name="Lee M.M."/>
            <person name="Goodwin Z."/>
            <person name="Lu X."/>
            <person name="Lewis E.E."/>
            <person name="Goodrich-Blair H."/>
            <person name="Stock S.P."/>
            <person name="Adams B.J."/>
            <person name="Sternberg P.W."/>
            <person name="Mortazavi A."/>
        </authorList>
    </citation>
    <scope>NUCLEOTIDE SEQUENCE [LARGE SCALE GENOMIC DNA]</scope>
    <source>
        <strain evidence="1 2">ALL</strain>
    </source>
</reference>
<proteinExistence type="predicted"/>
<gene>
    <name evidence="1" type="ORF">L596_025496</name>
</gene>
<dbReference type="AlphaFoldDB" id="A0A4U5M844"/>
<sequence>MHFAAPRAVESVSRKFTREHERVVKSWFFKQRKSYVIKESLDLASFVSDKLTKKTAFLEKAWTTDRPVTGHLI</sequence>
<dbReference type="EMBL" id="AZBU02000009">
    <property type="protein sequence ID" value="TKR65032.1"/>
    <property type="molecule type" value="Genomic_DNA"/>
</dbReference>
<keyword evidence="2" id="KW-1185">Reference proteome</keyword>
<comment type="caution">
    <text evidence="1">The sequence shown here is derived from an EMBL/GenBank/DDBJ whole genome shotgun (WGS) entry which is preliminary data.</text>
</comment>
<evidence type="ECO:0000313" key="1">
    <source>
        <dbReference type="EMBL" id="TKR65032.1"/>
    </source>
</evidence>
<accession>A0A4U5M844</accession>